<organism evidence="2 3">
    <name type="scientific">Gymnopilus dilepis</name>
    <dbReference type="NCBI Taxonomy" id="231916"/>
    <lineage>
        <taxon>Eukaryota</taxon>
        <taxon>Fungi</taxon>
        <taxon>Dikarya</taxon>
        <taxon>Basidiomycota</taxon>
        <taxon>Agaricomycotina</taxon>
        <taxon>Agaricomycetes</taxon>
        <taxon>Agaricomycetidae</taxon>
        <taxon>Agaricales</taxon>
        <taxon>Agaricineae</taxon>
        <taxon>Hymenogastraceae</taxon>
        <taxon>Gymnopilus</taxon>
    </lineage>
</organism>
<keyword evidence="3" id="KW-1185">Reference proteome</keyword>
<proteinExistence type="predicted"/>
<dbReference type="AlphaFoldDB" id="A0A409XCL2"/>
<accession>A0A409XCL2</accession>
<sequence>MMGFQHQDDSTQQFDSPLSEVLLADLVYHPSNIYGRSNSLRITGNILQRILPASNALIVQGLTEYRTGEFQQSFLDPHRLHQQTVVLEEDLALARANIVDRAHIDMEHERWAVNARNPNAVSQQRLSFLPTMPAPPSAQTIPHLQGSATTSSGSTSAMPTSGPDSEEEGMKALELLDLIRSDIYSDSEAGNQANHSHQEVAEDDDEEDGDDMDDFYA</sequence>
<protein>
    <submittedName>
        <fullName evidence="2">Uncharacterized protein</fullName>
    </submittedName>
</protein>
<evidence type="ECO:0000256" key="1">
    <source>
        <dbReference type="SAM" id="MobiDB-lite"/>
    </source>
</evidence>
<evidence type="ECO:0000313" key="2">
    <source>
        <dbReference type="EMBL" id="PPQ88495.1"/>
    </source>
</evidence>
<gene>
    <name evidence="2" type="ORF">CVT26_007691</name>
</gene>
<reference evidence="2 3" key="1">
    <citation type="journal article" date="2018" name="Evol. Lett.">
        <title>Horizontal gene cluster transfer increased hallucinogenic mushroom diversity.</title>
        <authorList>
            <person name="Reynolds H.T."/>
            <person name="Vijayakumar V."/>
            <person name="Gluck-Thaler E."/>
            <person name="Korotkin H.B."/>
            <person name="Matheny P.B."/>
            <person name="Slot J.C."/>
        </authorList>
    </citation>
    <scope>NUCLEOTIDE SEQUENCE [LARGE SCALE GENOMIC DNA]</scope>
    <source>
        <strain evidence="2 3">SRW20</strain>
    </source>
</reference>
<comment type="caution">
    <text evidence="2">The sequence shown here is derived from an EMBL/GenBank/DDBJ whole genome shotgun (WGS) entry which is preliminary data.</text>
</comment>
<dbReference type="InParanoid" id="A0A409XCL2"/>
<feature type="compositionally biased region" description="Low complexity" evidence="1">
    <location>
        <begin position="146"/>
        <end position="163"/>
    </location>
</feature>
<feature type="compositionally biased region" description="Acidic residues" evidence="1">
    <location>
        <begin position="201"/>
        <end position="217"/>
    </location>
</feature>
<name>A0A409XCL2_9AGAR</name>
<dbReference type="EMBL" id="NHYE01003620">
    <property type="protein sequence ID" value="PPQ88495.1"/>
    <property type="molecule type" value="Genomic_DNA"/>
</dbReference>
<evidence type="ECO:0000313" key="3">
    <source>
        <dbReference type="Proteomes" id="UP000284706"/>
    </source>
</evidence>
<feature type="region of interest" description="Disordered" evidence="1">
    <location>
        <begin position="131"/>
        <end position="217"/>
    </location>
</feature>
<dbReference type="Proteomes" id="UP000284706">
    <property type="component" value="Unassembled WGS sequence"/>
</dbReference>